<sequence>QPAIVLQGAAAAESHPPHQNPWSQPPRSGASLFFPYLPLVTSLETRKETATRSADASLLFVSLIDHPSFSGLARPLLRRTVEQSPDSFLSSAAFTRMGRGSKARKERDHLTPPSAETYAVETLGLLFTKDIGFDAVITCRGEEFQIHRSLAAVRSAFMRVAFYGKFTEATDGRLSADEFEVEVIKQMVHYLYSGTYTTPAQKNMAYKTRPVEEIVAQVEDYWSASSQAIRTGWQSQGQTKQPVSTAETMQFHIKMHNVADYYQIESLSKYSSICIQRLLAYKWDAGAFCDMLKLCWNEPVDDDIRELFAKTAAPSVVALLDTPKFQMLDCKLRLAFDYLVLRINAHKLK</sequence>
<evidence type="ECO:0000313" key="3">
    <source>
        <dbReference type="Proteomes" id="UP000696573"/>
    </source>
</evidence>
<dbReference type="PANTHER" id="PTHR47843">
    <property type="entry name" value="BTB DOMAIN-CONTAINING PROTEIN-RELATED"/>
    <property type="match status" value="1"/>
</dbReference>
<organism evidence="2 3">
    <name type="scientific">Clonostachys rhizophaga</name>
    <dbReference type="NCBI Taxonomy" id="160324"/>
    <lineage>
        <taxon>Eukaryota</taxon>
        <taxon>Fungi</taxon>
        <taxon>Dikarya</taxon>
        <taxon>Ascomycota</taxon>
        <taxon>Pezizomycotina</taxon>
        <taxon>Sordariomycetes</taxon>
        <taxon>Hypocreomycetidae</taxon>
        <taxon>Hypocreales</taxon>
        <taxon>Bionectriaceae</taxon>
        <taxon>Clonostachys</taxon>
    </lineage>
</organism>
<dbReference type="AlphaFoldDB" id="A0A9N9YH37"/>
<gene>
    <name evidence="2" type="ORF">CRHIZ90672A_00010912</name>
</gene>
<accession>A0A9N9YH37</accession>
<feature type="non-terminal residue" evidence="2">
    <location>
        <position position="1"/>
    </location>
</feature>
<feature type="domain" description="BTB" evidence="1">
    <location>
        <begin position="133"/>
        <end position="200"/>
    </location>
</feature>
<reference evidence="2" key="1">
    <citation type="submission" date="2021-10" db="EMBL/GenBank/DDBJ databases">
        <authorList>
            <person name="Piombo E."/>
        </authorList>
    </citation>
    <scope>NUCLEOTIDE SEQUENCE</scope>
</reference>
<comment type="caution">
    <text evidence="2">The sequence shown here is derived from an EMBL/GenBank/DDBJ whole genome shotgun (WGS) entry which is preliminary data.</text>
</comment>
<dbReference type="PANTHER" id="PTHR47843:SF5">
    <property type="entry name" value="BTB_POZ DOMAIN PROTEIN"/>
    <property type="match status" value="1"/>
</dbReference>
<dbReference type="OrthoDB" id="1022638at2759"/>
<dbReference type="Pfam" id="PF00651">
    <property type="entry name" value="BTB"/>
    <property type="match status" value="1"/>
</dbReference>
<dbReference type="SUPFAM" id="SSF54695">
    <property type="entry name" value="POZ domain"/>
    <property type="match status" value="1"/>
</dbReference>
<proteinExistence type="predicted"/>
<dbReference type="InterPro" id="IPR011333">
    <property type="entry name" value="SKP1/BTB/POZ_sf"/>
</dbReference>
<feature type="non-terminal residue" evidence="2">
    <location>
        <position position="349"/>
    </location>
</feature>
<name>A0A9N9YH37_9HYPO</name>
<evidence type="ECO:0000259" key="1">
    <source>
        <dbReference type="PROSITE" id="PS50097"/>
    </source>
</evidence>
<keyword evidence="3" id="KW-1185">Reference proteome</keyword>
<dbReference type="PROSITE" id="PS50097">
    <property type="entry name" value="BTB"/>
    <property type="match status" value="1"/>
</dbReference>
<dbReference type="CDD" id="cd18186">
    <property type="entry name" value="BTB_POZ_ZBTB_KLHL-like"/>
    <property type="match status" value="1"/>
</dbReference>
<dbReference type="Proteomes" id="UP000696573">
    <property type="component" value="Unassembled WGS sequence"/>
</dbReference>
<dbReference type="Gene3D" id="3.30.710.10">
    <property type="entry name" value="Potassium Channel Kv1.1, Chain A"/>
    <property type="match status" value="1"/>
</dbReference>
<dbReference type="EMBL" id="CABFNQ020000692">
    <property type="protein sequence ID" value="CAH0023468.1"/>
    <property type="molecule type" value="Genomic_DNA"/>
</dbReference>
<protein>
    <recommendedName>
        <fullName evidence="1">BTB domain-containing protein</fullName>
    </recommendedName>
</protein>
<dbReference type="InterPro" id="IPR000210">
    <property type="entry name" value="BTB/POZ_dom"/>
</dbReference>
<evidence type="ECO:0000313" key="2">
    <source>
        <dbReference type="EMBL" id="CAH0023468.1"/>
    </source>
</evidence>